<dbReference type="Proteomes" id="UP000242180">
    <property type="component" value="Unassembled WGS sequence"/>
</dbReference>
<dbReference type="InterPro" id="IPR018624">
    <property type="entry name" value="Sec66"/>
</dbReference>
<keyword evidence="3" id="KW-1185">Reference proteome</keyword>
<dbReference type="Pfam" id="PF09802">
    <property type="entry name" value="Sec66"/>
    <property type="match status" value="1"/>
</dbReference>
<proteinExistence type="predicted"/>
<evidence type="ECO:0000313" key="2">
    <source>
        <dbReference type="EMBL" id="ORZ02814.1"/>
    </source>
</evidence>
<dbReference type="GO" id="GO:0031204">
    <property type="term" value="P:post-translational protein targeting to membrane, translocation"/>
    <property type="evidence" value="ECO:0007669"/>
    <property type="project" value="InterPro"/>
</dbReference>
<feature type="region of interest" description="Disordered" evidence="1">
    <location>
        <begin position="151"/>
        <end position="184"/>
    </location>
</feature>
<reference evidence="2 3" key="1">
    <citation type="submission" date="2016-07" db="EMBL/GenBank/DDBJ databases">
        <title>Pervasive Adenine N6-methylation of Active Genes in Fungi.</title>
        <authorList>
            <consortium name="DOE Joint Genome Institute"/>
            <person name="Mondo S.J."/>
            <person name="Dannebaum R.O."/>
            <person name="Kuo R.C."/>
            <person name="Labutti K."/>
            <person name="Haridas S."/>
            <person name="Kuo A."/>
            <person name="Salamov A."/>
            <person name="Ahrendt S.R."/>
            <person name="Lipzen A."/>
            <person name="Sullivan W."/>
            <person name="Andreopoulos W.B."/>
            <person name="Clum A."/>
            <person name="Lindquist E."/>
            <person name="Daum C."/>
            <person name="Ramamoorthy G.K."/>
            <person name="Gryganskyi A."/>
            <person name="Culley D."/>
            <person name="Magnuson J.K."/>
            <person name="James T.Y."/>
            <person name="O'Malley M.A."/>
            <person name="Stajich J.E."/>
            <person name="Spatafora J.W."/>
            <person name="Visel A."/>
            <person name="Grigoriev I.V."/>
        </authorList>
    </citation>
    <scope>NUCLEOTIDE SEQUENCE [LARGE SCALE GENOMIC DNA]</scope>
    <source>
        <strain evidence="2 3">NRRL 2496</strain>
    </source>
</reference>
<comment type="caution">
    <text evidence="2">The sequence shown here is derived from an EMBL/GenBank/DDBJ whole genome shotgun (WGS) entry which is preliminary data.</text>
</comment>
<dbReference type="OrthoDB" id="73168at2759"/>
<gene>
    <name evidence="2" type="ORF">BCR43DRAFT_449850</name>
</gene>
<dbReference type="PANTHER" id="PTHR28229">
    <property type="entry name" value="TRANSLOCATION PROTEIN SEC66"/>
    <property type="match status" value="1"/>
</dbReference>
<dbReference type="FunCoup" id="A0A1X2HTJ8">
    <property type="interactions" value="62"/>
</dbReference>
<dbReference type="GO" id="GO:0031207">
    <property type="term" value="C:Sec62/Sec63 complex"/>
    <property type="evidence" value="ECO:0007669"/>
    <property type="project" value="InterPro"/>
</dbReference>
<sequence length="184" mass="21540">MSSLLLPTVYLGGCIAAMSTFSYVYRRVQDRQTVEPWFEVNQAKEQYIALLNQDDVPEHHLESALLRRAMECVRRLLVLQQEKPALNELLRNGHIGEDVWRDFEVAERDIRQEVQIIAAEAATFKTGWNKTIFQTASQMVEAEKQKVAQAQMAEIKEREQKRQAMEQLQHEQQQQLETKKEQRL</sequence>
<dbReference type="STRING" id="13706.A0A1X2HTJ8"/>
<organism evidence="2 3">
    <name type="scientific">Syncephalastrum racemosum</name>
    <name type="common">Filamentous fungus</name>
    <dbReference type="NCBI Taxonomy" id="13706"/>
    <lineage>
        <taxon>Eukaryota</taxon>
        <taxon>Fungi</taxon>
        <taxon>Fungi incertae sedis</taxon>
        <taxon>Mucoromycota</taxon>
        <taxon>Mucoromycotina</taxon>
        <taxon>Mucoromycetes</taxon>
        <taxon>Mucorales</taxon>
        <taxon>Syncephalastraceae</taxon>
        <taxon>Syncephalastrum</taxon>
    </lineage>
</organism>
<dbReference type="OMA" id="AMSENWG"/>
<feature type="compositionally biased region" description="Low complexity" evidence="1">
    <location>
        <begin position="166"/>
        <end position="176"/>
    </location>
</feature>
<dbReference type="PANTHER" id="PTHR28229:SF1">
    <property type="entry name" value="TRANSLOCATION PROTEIN SEC66"/>
    <property type="match status" value="1"/>
</dbReference>
<name>A0A1X2HTJ8_SYNRA</name>
<dbReference type="AlphaFoldDB" id="A0A1X2HTJ8"/>
<protein>
    <submittedName>
        <fullName evidence="2">Sec62/63 complex, subunit Sec66</fullName>
    </submittedName>
</protein>
<feature type="compositionally biased region" description="Basic and acidic residues" evidence="1">
    <location>
        <begin position="154"/>
        <end position="164"/>
    </location>
</feature>
<accession>A0A1X2HTJ8</accession>
<evidence type="ECO:0000256" key="1">
    <source>
        <dbReference type="SAM" id="MobiDB-lite"/>
    </source>
</evidence>
<evidence type="ECO:0000313" key="3">
    <source>
        <dbReference type="Proteomes" id="UP000242180"/>
    </source>
</evidence>
<dbReference type="EMBL" id="MCGN01000001">
    <property type="protein sequence ID" value="ORZ02814.1"/>
    <property type="molecule type" value="Genomic_DNA"/>
</dbReference>
<dbReference type="InParanoid" id="A0A1X2HTJ8"/>